<gene>
    <name evidence="1" type="ORF">E2562_026812</name>
</gene>
<sequence length="113" mass="12761">MSWHRLIFNEESDSLPRLAAVANHGDRLGKRKRPVDWSEFPGDQQPVDWSELPSDVVAHISGSLASLLDFLNVCPSWERALRDEAGRLPTRKDQFSQTTLGLVINFAEKYAAK</sequence>
<name>A0A6G1CIU3_9ORYZ</name>
<accession>A0A6G1CIU3</accession>
<evidence type="ECO:0008006" key="3">
    <source>
        <dbReference type="Google" id="ProtNLM"/>
    </source>
</evidence>
<proteinExistence type="predicted"/>
<organism evidence="1 2">
    <name type="scientific">Oryza meyeriana var. granulata</name>
    <dbReference type="NCBI Taxonomy" id="110450"/>
    <lineage>
        <taxon>Eukaryota</taxon>
        <taxon>Viridiplantae</taxon>
        <taxon>Streptophyta</taxon>
        <taxon>Embryophyta</taxon>
        <taxon>Tracheophyta</taxon>
        <taxon>Spermatophyta</taxon>
        <taxon>Magnoliopsida</taxon>
        <taxon>Liliopsida</taxon>
        <taxon>Poales</taxon>
        <taxon>Poaceae</taxon>
        <taxon>BOP clade</taxon>
        <taxon>Oryzoideae</taxon>
        <taxon>Oryzeae</taxon>
        <taxon>Oryzinae</taxon>
        <taxon>Oryza</taxon>
        <taxon>Oryza meyeriana</taxon>
    </lineage>
</organism>
<evidence type="ECO:0000313" key="2">
    <source>
        <dbReference type="Proteomes" id="UP000479710"/>
    </source>
</evidence>
<dbReference type="Proteomes" id="UP000479710">
    <property type="component" value="Unassembled WGS sequence"/>
</dbReference>
<keyword evidence="2" id="KW-1185">Reference proteome</keyword>
<reference evidence="1 2" key="1">
    <citation type="submission" date="2019-11" db="EMBL/GenBank/DDBJ databases">
        <title>Whole genome sequence of Oryza granulata.</title>
        <authorList>
            <person name="Li W."/>
        </authorList>
    </citation>
    <scope>NUCLEOTIDE SEQUENCE [LARGE SCALE GENOMIC DNA]</scope>
    <source>
        <strain evidence="2">cv. Menghai</strain>
        <tissue evidence="1">Leaf</tissue>
    </source>
</reference>
<dbReference type="AlphaFoldDB" id="A0A6G1CIU3"/>
<comment type="caution">
    <text evidence="1">The sequence shown here is derived from an EMBL/GenBank/DDBJ whole genome shotgun (WGS) entry which is preliminary data.</text>
</comment>
<evidence type="ECO:0000313" key="1">
    <source>
        <dbReference type="EMBL" id="KAF0900076.1"/>
    </source>
</evidence>
<dbReference type="EMBL" id="SPHZ02000009">
    <property type="protein sequence ID" value="KAF0900076.1"/>
    <property type="molecule type" value="Genomic_DNA"/>
</dbReference>
<protein>
    <recommendedName>
        <fullName evidence="3">F-box domain-containing protein</fullName>
    </recommendedName>
</protein>